<protein>
    <recommendedName>
        <fullName evidence="4">Invasion associated locus B family protein</fullName>
    </recommendedName>
</protein>
<dbReference type="AlphaFoldDB" id="A0A193GAR7"/>
<dbReference type="KEGG" id="bfz:BAU07_07210"/>
<dbReference type="OrthoDB" id="7960029at2"/>
<keyword evidence="3" id="KW-1185">Reference proteome</keyword>
<evidence type="ECO:0000313" key="2">
    <source>
        <dbReference type="EMBL" id="ANN76930.1"/>
    </source>
</evidence>
<evidence type="ECO:0000313" key="3">
    <source>
        <dbReference type="Proteomes" id="UP000091926"/>
    </source>
</evidence>
<organism evidence="2 3">
    <name type="scientific">Bordetella flabilis</name>
    <dbReference type="NCBI Taxonomy" id="463014"/>
    <lineage>
        <taxon>Bacteria</taxon>
        <taxon>Pseudomonadati</taxon>
        <taxon>Pseudomonadota</taxon>
        <taxon>Betaproteobacteria</taxon>
        <taxon>Burkholderiales</taxon>
        <taxon>Alcaligenaceae</taxon>
        <taxon>Bordetella</taxon>
    </lineage>
</organism>
<evidence type="ECO:0008006" key="4">
    <source>
        <dbReference type="Google" id="ProtNLM"/>
    </source>
</evidence>
<feature type="chain" id="PRO_5008258745" description="Invasion associated locus B family protein" evidence="1">
    <location>
        <begin position="35"/>
        <end position="195"/>
    </location>
</feature>
<accession>A0A193GAR7</accession>
<evidence type="ECO:0000256" key="1">
    <source>
        <dbReference type="SAM" id="SignalP"/>
    </source>
</evidence>
<reference evidence="2 3" key="1">
    <citation type="submission" date="2016-06" db="EMBL/GenBank/DDBJ databases">
        <title>Complete genome sequences of Bordetella bronchialis and Bordetella flabilis.</title>
        <authorList>
            <person name="LiPuma J.J."/>
            <person name="Spilker T."/>
        </authorList>
    </citation>
    <scope>NUCLEOTIDE SEQUENCE [LARGE SCALE GENOMIC DNA]</scope>
    <source>
        <strain evidence="2 3">AU10664</strain>
    </source>
</reference>
<dbReference type="RefSeq" id="WP_066655377.1">
    <property type="nucleotide sequence ID" value="NZ_CBCSCL010000008.1"/>
</dbReference>
<feature type="signal peptide" evidence="1">
    <location>
        <begin position="1"/>
        <end position="34"/>
    </location>
</feature>
<dbReference type="EMBL" id="CP016172">
    <property type="protein sequence ID" value="ANN76930.1"/>
    <property type="molecule type" value="Genomic_DNA"/>
</dbReference>
<name>A0A193GAR7_9BORD</name>
<dbReference type="Proteomes" id="UP000091926">
    <property type="component" value="Chromosome"/>
</dbReference>
<gene>
    <name evidence="2" type="ORF">BAU07_07210</name>
</gene>
<proteinExistence type="predicted"/>
<sequence>MMKISSLTALAPMMTRTIAAMAAFGLLHGTSAMAQPAGAGLMKAWPKDGPWLTELRRDADGSHTCITGAAFSSPHAFVLEIASRPDIFALMLIDKEAGGTGASRLAVTLDGAEVARLPIEVSGPARLTRADESTEVRALLPRLAQAHSAGIAIGDTTYEIQPGGLAEAARSLAACEQEAGIRPGTAGTGAQGRTH</sequence>
<keyword evidence="1" id="KW-0732">Signal</keyword>